<dbReference type="PROSITE" id="PS51007">
    <property type="entry name" value="CYTC"/>
    <property type="match status" value="2"/>
</dbReference>
<dbReference type="Pfam" id="PF14715">
    <property type="entry name" value="FixP_N"/>
    <property type="match status" value="1"/>
</dbReference>
<protein>
    <submittedName>
        <fullName evidence="8">C-type cytochrome</fullName>
    </submittedName>
</protein>
<dbReference type="InterPro" id="IPR036909">
    <property type="entry name" value="Cyt_c-like_dom_sf"/>
</dbReference>
<feature type="transmembrane region" description="Helical" evidence="5">
    <location>
        <begin position="155"/>
        <end position="173"/>
    </location>
</feature>
<feature type="signal peptide" evidence="6">
    <location>
        <begin position="1"/>
        <end position="26"/>
    </location>
</feature>
<evidence type="ECO:0000313" key="8">
    <source>
        <dbReference type="EMBL" id="RYM32052.1"/>
    </source>
</evidence>
<evidence type="ECO:0000256" key="6">
    <source>
        <dbReference type="SAM" id="SignalP"/>
    </source>
</evidence>
<dbReference type="InterPro" id="IPR009056">
    <property type="entry name" value="Cyt_c-like_dom"/>
</dbReference>
<dbReference type="InterPro" id="IPR032858">
    <property type="entry name" value="CcoP_N"/>
</dbReference>
<feature type="transmembrane region" description="Helical" evidence="5">
    <location>
        <begin position="245"/>
        <end position="267"/>
    </location>
</feature>
<comment type="caution">
    <text evidence="8">The sequence shown here is derived from an EMBL/GenBank/DDBJ whole genome shotgun (WGS) entry which is preliminary data.</text>
</comment>
<dbReference type="GO" id="GO:0009055">
    <property type="term" value="F:electron transfer activity"/>
    <property type="evidence" value="ECO:0007669"/>
    <property type="project" value="InterPro"/>
</dbReference>
<evidence type="ECO:0000256" key="2">
    <source>
        <dbReference type="ARBA" id="ARBA00022723"/>
    </source>
</evidence>
<keyword evidence="5" id="KW-0812">Transmembrane</keyword>
<dbReference type="PANTHER" id="PTHR33751">
    <property type="entry name" value="CBB3-TYPE CYTOCHROME C OXIDASE SUBUNIT FIXP"/>
    <property type="match status" value="1"/>
</dbReference>
<gene>
    <name evidence="8" type="ORF">ERX46_15300</name>
</gene>
<dbReference type="EMBL" id="SETE01000007">
    <property type="protein sequence ID" value="RYM32052.1"/>
    <property type="molecule type" value="Genomic_DNA"/>
</dbReference>
<evidence type="ECO:0000256" key="5">
    <source>
        <dbReference type="SAM" id="Phobius"/>
    </source>
</evidence>
<feature type="transmembrane region" description="Helical" evidence="5">
    <location>
        <begin position="326"/>
        <end position="347"/>
    </location>
</feature>
<dbReference type="InterPro" id="IPR050597">
    <property type="entry name" value="Cytochrome_c_Oxidase_Subunit"/>
</dbReference>
<keyword evidence="1 4" id="KW-0349">Heme</keyword>
<evidence type="ECO:0000259" key="7">
    <source>
        <dbReference type="PROSITE" id="PS51007"/>
    </source>
</evidence>
<dbReference type="Proteomes" id="UP000293952">
    <property type="component" value="Unassembled WGS sequence"/>
</dbReference>
<name>A0A4Q4KG15_9FLAO</name>
<feature type="domain" description="Cytochrome c" evidence="7">
    <location>
        <begin position="24"/>
        <end position="117"/>
    </location>
</feature>
<dbReference type="InterPro" id="IPR038414">
    <property type="entry name" value="CcoP_N_sf"/>
</dbReference>
<reference evidence="8 9" key="1">
    <citation type="submission" date="2019-02" db="EMBL/GenBank/DDBJ databases">
        <title>Genome sequence of the sea-ice species Brumimicrobium glaciale.</title>
        <authorList>
            <person name="Bowman J.P."/>
        </authorList>
    </citation>
    <scope>NUCLEOTIDE SEQUENCE [LARGE SCALE GENOMIC DNA]</scope>
    <source>
        <strain evidence="8 9">IC156</strain>
    </source>
</reference>
<proteinExistence type="predicted"/>
<sequence length="487" mass="53525">MKRMMNLRKSILLSVLTIGLSMVANAQDGQKIYETKCSVCHILGKDATGPNLIGVKAKWEGEEENLYEWVLNPAKLIESGKSERAKVAEQFSAAFMTPQNISLEEAKAVIEYADSYEAPAPEPTQATEQIASINASSNNSADVVYVDNYEENLTIFKLFLFIILVLLFGIYVVSRSTSALISSELYHEKIAELHNKSKKSGKIMTLLLVLGFVGTSQIASALSFTGPTAAAEELELWVYVTSADINALMIITLLLLGFLLHMINMFYKSLRLIKPKVIKVNAEGKPQTSSFTQALTGATPVEEEYKVDMGHDYDGIRELDNPMPPWWVALFGITILFAVVYIFHYHILGTGDLQQAEYENSMAKAKIEVAAYRKANAMNVDETNATLMEDTADLMAGKALYQNKCALCHTEKGGGEIGPNLTDNSWIYGGDIKDVYKVIKLGAPRGMPAHESAFNPIEIQQVASFVLHLENVSEADGGKAPEGDIVD</sequence>
<dbReference type="OrthoDB" id="9811281at2"/>
<keyword evidence="3 4" id="KW-0408">Iron</keyword>
<evidence type="ECO:0000256" key="4">
    <source>
        <dbReference type="PROSITE-ProRule" id="PRU00433"/>
    </source>
</evidence>
<evidence type="ECO:0000256" key="3">
    <source>
        <dbReference type="ARBA" id="ARBA00023004"/>
    </source>
</evidence>
<organism evidence="8 9">
    <name type="scientific">Brumimicrobium glaciale</name>
    <dbReference type="NCBI Taxonomy" id="200475"/>
    <lineage>
        <taxon>Bacteria</taxon>
        <taxon>Pseudomonadati</taxon>
        <taxon>Bacteroidota</taxon>
        <taxon>Flavobacteriia</taxon>
        <taxon>Flavobacteriales</taxon>
        <taxon>Crocinitomicaceae</taxon>
        <taxon>Brumimicrobium</taxon>
    </lineage>
</organism>
<dbReference type="GO" id="GO:0046872">
    <property type="term" value="F:metal ion binding"/>
    <property type="evidence" value="ECO:0007669"/>
    <property type="project" value="UniProtKB-KW"/>
</dbReference>
<evidence type="ECO:0000313" key="9">
    <source>
        <dbReference type="Proteomes" id="UP000293952"/>
    </source>
</evidence>
<keyword evidence="2 4" id="KW-0479">Metal-binding</keyword>
<dbReference type="Pfam" id="PF13442">
    <property type="entry name" value="Cytochrome_CBB3"/>
    <property type="match status" value="1"/>
</dbReference>
<feature type="domain" description="Cytochrome c" evidence="7">
    <location>
        <begin position="392"/>
        <end position="470"/>
    </location>
</feature>
<dbReference type="SUPFAM" id="SSF46626">
    <property type="entry name" value="Cytochrome c"/>
    <property type="match status" value="2"/>
</dbReference>
<dbReference type="Gene3D" id="6.10.280.130">
    <property type="match status" value="1"/>
</dbReference>
<dbReference type="Gene3D" id="1.10.760.10">
    <property type="entry name" value="Cytochrome c-like domain"/>
    <property type="match status" value="2"/>
</dbReference>
<evidence type="ECO:0000256" key="1">
    <source>
        <dbReference type="ARBA" id="ARBA00022617"/>
    </source>
</evidence>
<feature type="chain" id="PRO_5020200550" evidence="6">
    <location>
        <begin position="27"/>
        <end position="487"/>
    </location>
</feature>
<feature type="transmembrane region" description="Helical" evidence="5">
    <location>
        <begin position="203"/>
        <end position="225"/>
    </location>
</feature>
<keyword evidence="6" id="KW-0732">Signal</keyword>
<dbReference type="AlphaFoldDB" id="A0A4Q4KG15"/>
<dbReference type="PANTHER" id="PTHR33751:SF1">
    <property type="entry name" value="CBB3-TYPE CYTOCHROME C OXIDASE SUBUNIT FIXP"/>
    <property type="match status" value="1"/>
</dbReference>
<keyword evidence="5" id="KW-0472">Membrane</keyword>
<accession>A0A4Q4KG15</accession>
<keyword evidence="9" id="KW-1185">Reference proteome</keyword>
<keyword evidence="5" id="KW-1133">Transmembrane helix</keyword>
<dbReference type="GO" id="GO:0020037">
    <property type="term" value="F:heme binding"/>
    <property type="evidence" value="ECO:0007669"/>
    <property type="project" value="InterPro"/>
</dbReference>
<dbReference type="Pfam" id="PF00034">
    <property type="entry name" value="Cytochrom_C"/>
    <property type="match status" value="1"/>
</dbReference>